<protein>
    <submittedName>
        <fullName evidence="1">Uncharacterized protein</fullName>
    </submittedName>
</protein>
<dbReference type="OrthoDB" id="5406083at2"/>
<reference evidence="2" key="1">
    <citation type="journal article" date="2019" name="Genome Announc.">
        <title>Draft Genome Sequence of Pseudoalteromonas piscicida Strain 36Y ROTHPW, an Hypersaline Seawater Isolate from the South Coast of Sonora, Mexico.</title>
        <authorList>
            <person name="Sanchez-Diaz R."/>
            <person name="Molina-Garza Z.J."/>
            <person name="Cruz-Suarez L.E."/>
            <person name="Selvin J."/>
            <person name="Kiran G.S."/>
            <person name="Ibarra-Gamez J.C."/>
            <person name="Gomez-Gil B."/>
            <person name="Galaviz-Silva L."/>
        </authorList>
    </citation>
    <scope>NUCLEOTIDE SEQUENCE [LARGE SCALE GENOMIC DNA]</scope>
    <source>
        <strain evidence="2">36Y_RITHPW</strain>
    </source>
</reference>
<sequence>MGTHIFNTELNDEQAPCTLELQLQGLNGKDCTVPLGFAETQRASSPKSDDQIPFVETVELRVFSEASLDINKAKAPEYVPMFKDQKAFQEDEPVGYYYFFVNGYLWREIAAIAEGLLSEVDLREHHGQNFRPNNGMHMPRLTLPIRAKGLFSDSTSVETMTYQVAFSRVQWSWDYISALGDMKPDDSRFDKKPMTSKCPDEGKASTYRSERMQTIDFSSAPNWDNIENLKANENGEPCIYLHDVLGIAQKYYLDGEAALHSLRNRQTELSKNGFQKSALIAHKLLFDESLYEIDYTKMRNRLATNLYEQNDNTSKVLRKAAALVSEDKLEQYLLGENPQEVVNELQSIIDARNNLYDIYNRKIEAQNTTLSDLCSSNNITIPPTQKSVLIDFSTLEQSAFDDGLGLTSEHFLLLTMPDDSIPIYIDSMVNKTELTRIRKDLQLQQSKALKFVWQHFDNESSFFNVLFCAHPDAYGDMLKSSIYDEELISSELGEFTPEKFKSNIQDNPHINMEGSAFNVAKGGVDISLKGVQEYVALQQQLAVLKFEKIPPSERLLHIVGATIKARSPSWFGELEVHPLGAMPNDRVAITKEFVDLPVLQKLVTGEAKKPFQRILRQASNGKQANIAKRDLKVVADTLKLKIKGPGNKPHNAEMLKKTKEVIIALALRVSDIKEVQDSVLRGKSALTMPKTSLYKGGFAFNVAQELGGDYSINGISSTKANLGAQLINKSVAHIVFMLVSYSTYLAYSDYKKNFEGKGESYENEKNVAIIGAQIAASVSLFNAINQVKEVEHAIKIRRSILLFTKLRLFSGVVGFVGADILLKDALKLIERNDTVAGTTMLIASGVTFSSAMYGIFAAKLGPVGWALLVGSIITTIVAESLIESKLEIWAKNGPFSKSGENLPAFTNPEKYHNYVNSILFEPKVSISNLGDNAYLVKVLTPRFEIGVSDLSLVVNYEYRHKVTLNKHKGTWVYGTQDYTPTFSKENEHVSGDFYFKIPDDVTSISISPKLILDNYMTLPIDYESYETGGGY</sequence>
<organism evidence="1 2">
    <name type="scientific">Pseudoalteromonas piscicida</name>
    <dbReference type="NCBI Taxonomy" id="43662"/>
    <lineage>
        <taxon>Bacteria</taxon>
        <taxon>Pseudomonadati</taxon>
        <taxon>Pseudomonadota</taxon>
        <taxon>Gammaproteobacteria</taxon>
        <taxon>Alteromonadales</taxon>
        <taxon>Pseudoalteromonadaceae</taxon>
        <taxon>Pseudoalteromonas</taxon>
    </lineage>
</organism>
<dbReference type="AlphaFoldDB" id="A0A2A5JJU2"/>
<dbReference type="RefSeq" id="WP_099644016.1">
    <property type="nucleotide sequence ID" value="NZ_NKHF01000105.1"/>
</dbReference>
<dbReference type="Proteomes" id="UP000228621">
    <property type="component" value="Unassembled WGS sequence"/>
</dbReference>
<dbReference type="CDD" id="cd20705">
    <property type="entry name" value="MIX_I"/>
    <property type="match status" value="1"/>
</dbReference>
<evidence type="ECO:0000313" key="2">
    <source>
        <dbReference type="Proteomes" id="UP000228621"/>
    </source>
</evidence>
<gene>
    <name evidence="1" type="ORF">CEX98_21325</name>
</gene>
<evidence type="ECO:0000313" key="1">
    <source>
        <dbReference type="EMBL" id="PCK29714.1"/>
    </source>
</evidence>
<name>A0A2A5JJU2_PSEO7</name>
<proteinExistence type="predicted"/>
<accession>A0A2A5JJU2</accession>
<comment type="caution">
    <text evidence="1">The sequence shown here is derived from an EMBL/GenBank/DDBJ whole genome shotgun (WGS) entry which is preliminary data.</text>
</comment>
<keyword evidence="2" id="KW-1185">Reference proteome</keyword>
<dbReference type="EMBL" id="NKHF01000105">
    <property type="protein sequence ID" value="PCK29714.1"/>
    <property type="molecule type" value="Genomic_DNA"/>
</dbReference>